<name>A0A366XVW1_9BACI</name>
<comment type="caution">
    <text evidence="2">The sequence shown here is derived from an EMBL/GenBank/DDBJ whole genome shotgun (WGS) entry which is preliminary data.</text>
</comment>
<protein>
    <recommendedName>
        <fullName evidence="4">DUF1189 domain-containing protein</fullName>
    </recommendedName>
</protein>
<proteinExistence type="predicted"/>
<accession>A0A366XVW1</accession>
<dbReference type="AlphaFoldDB" id="A0A366XVW1"/>
<dbReference type="InterPro" id="IPR009574">
    <property type="entry name" value="DUF1189"/>
</dbReference>
<feature type="transmembrane region" description="Helical" evidence="1">
    <location>
        <begin position="156"/>
        <end position="185"/>
    </location>
</feature>
<dbReference type="EMBL" id="QOCW01000004">
    <property type="protein sequence ID" value="RBW70540.1"/>
    <property type="molecule type" value="Genomic_DNA"/>
</dbReference>
<feature type="transmembrane region" description="Helical" evidence="1">
    <location>
        <begin position="206"/>
        <end position="226"/>
    </location>
</feature>
<organism evidence="2 3">
    <name type="scientific">Bacillus taeanensis</name>
    <dbReference type="NCBI Taxonomy" id="273032"/>
    <lineage>
        <taxon>Bacteria</taxon>
        <taxon>Bacillati</taxon>
        <taxon>Bacillota</taxon>
        <taxon>Bacilli</taxon>
        <taxon>Bacillales</taxon>
        <taxon>Bacillaceae</taxon>
        <taxon>Bacillus</taxon>
    </lineage>
</organism>
<evidence type="ECO:0000313" key="2">
    <source>
        <dbReference type="EMBL" id="RBW70540.1"/>
    </source>
</evidence>
<evidence type="ECO:0008006" key="4">
    <source>
        <dbReference type="Google" id="ProtNLM"/>
    </source>
</evidence>
<keyword evidence="1" id="KW-0812">Transmembrane</keyword>
<keyword evidence="3" id="KW-1185">Reference proteome</keyword>
<evidence type="ECO:0000256" key="1">
    <source>
        <dbReference type="SAM" id="Phobius"/>
    </source>
</evidence>
<keyword evidence="1" id="KW-1133">Transmembrane helix</keyword>
<reference evidence="2 3" key="1">
    <citation type="submission" date="2018-07" db="EMBL/GenBank/DDBJ databases">
        <title>Lottiidibacillus patelloidae gen. nov., sp. nov., isolated from the intestinal tract of a marine limpet and the reclassification of B. taeanensis BH030017T, B. algicola KMM 3737T and B. hwajinpoensis SW-72T as genus Lottiidibacillus.</title>
        <authorList>
            <person name="Liu R."/>
            <person name="Huang Z."/>
        </authorList>
    </citation>
    <scope>NUCLEOTIDE SEQUENCE [LARGE SCALE GENOMIC DNA]</scope>
    <source>
        <strain evidence="2 3">BH030017</strain>
    </source>
</reference>
<dbReference type="Pfam" id="PF06691">
    <property type="entry name" value="DUF1189"/>
    <property type="match status" value="1"/>
</dbReference>
<keyword evidence="1" id="KW-0472">Membrane</keyword>
<dbReference type="Proteomes" id="UP000253314">
    <property type="component" value="Unassembled WGS sequence"/>
</dbReference>
<evidence type="ECO:0000313" key="3">
    <source>
        <dbReference type="Proteomes" id="UP000253314"/>
    </source>
</evidence>
<feature type="transmembrane region" description="Helical" evidence="1">
    <location>
        <begin position="31"/>
        <end position="52"/>
    </location>
</feature>
<dbReference type="OrthoDB" id="1903376at2"/>
<feature type="transmembrane region" description="Helical" evidence="1">
    <location>
        <begin position="232"/>
        <end position="248"/>
    </location>
</feature>
<dbReference type="RefSeq" id="WP_113804992.1">
    <property type="nucleotide sequence ID" value="NZ_QOCW01000004.1"/>
</dbReference>
<gene>
    <name evidence="2" type="ORF">DS031_05805</name>
</gene>
<sequence length="257" mass="29945">MAIFKTFLITMFSPKKAAFFRFHTIGRVIRYIFIFMLFIAIPYTVSFSLSILNSFQYVEKSLKEFTPGFQIHNGELISDKTEGIMRKEKDLLFIFDPTNQLNKEQYLTERNAVIFKKNEFILINDYDRQALSFKNLSNLTISKRDIVSWLDTFSEIFPIIIALLFILIYILAVGLQFTYISLLSYSGVFLQKLLKRNLSYRHLWRLSSYAVTAPTIIIVCLSFTSLIIPAPLLFYMLLSLIYLGFIISKTPKSKKAH</sequence>